<evidence type="ECO:0000313" key="8">
    <source>
        <dbReference type="EMBL" id="POS80532.1"/>
    </source>
</evidence>
<dbReference type="InParanoid" id="A0A2P5IDE8"/>
<keyword evidence="3 6" id="KW-1133">Transmembrane helix</keyword>
<comment type="subcellular location">
    <subcellularLocation>
        <location evidence="1">Membrane</location>
        <topology evidence="1">Multi-pass membrane protein</topology>
    </subcellularLocation>
</comment>
<dbReference type="InterPro" id="IPR020846">
    <property type="entry name" value="MFS_dom"/>
</dbReference>
<feature type="transmembrane region" description="Helical" evidence="6">
    <location>
        <begin position="429"/>
        <end position="448"/>
    </location>
</feature>
<protein>
    <submittedName>
        <fullName evidence="8">Major facilitator superfamily transporter</fullName>
    </submittedName>
</protein>
<feature type="compositionally biased region" description="Polar residues" evidence="5">
    <location>
        <begin position="36"/>
        <end position="47"/>
    </location>
</feature>
<dbReference type="Pfam" id="PF07690">
    <property type="entry name" value="MFS_1"/>
    <property type="match status" value="1"/>
</dbReference>
<evidence type="ECO:0000256" key="1">
    <source>
        <dbReference type="ARBA" id="ARBA00004141"/>
    </source>
</evidence>
<feature type="transmembrane region" description="Helical" evidence="6">
    <location>
        <begin position="469"/>
        <end position="491"/>
    </location>
</feature>
<feature type="region of interest" description="Disordered" evidence="5">
    <location>
        <begin position="1"/>
        <end position="110"/>
    </location>
</feature>
<dbReference type="AlphaFoldDB" id="A0A2P5IDE8"/>
<dbReference type="STRING" id="158607.A0A2P5IDE8"/>
<feature type="transmembrane region" description="Helical" evidence="6">
    <location>
        <begin position="286"/>
        <end position="307"/>
    </location>
</feature>
<dbReference type="CDD" id="cd17323">
    <property type="entry name" value="MFS_Tpo1_MDR_like"/>
    <property type="match status" value="1"/>
</dbReference>
<feature type="transmembrane region" description="Helical" evidence="6">
    <location>
        <begin position="199"/>
        <end position="218"/>
    </location>
</feature>
<feature type="region of interest" description="Disordered" evidence="5">
    <location>
        <begin position="128"/>
        <end position="147"/>
    </location>
</feature>
<reference evidence="8" key="1">
    <citation type="submission" date="2017-09" db="EMBL/GenBank/DDBJ databases">
        <title>Polyketide synthases of a Diaporthe helianthi virulent isolate.</title>
        <authorList>
            <person name="Baroncelli R."/>
        </authorList>
    </citation>
    <scope>NUCLEOTIDE SEQUENCE [LARGE SCALE GENOMIC DNA]</scope>
    <source>
        <strain evidence="8">7/96</strain>
    </source>
</reference>
<feature type="compositionally biased region" description="Polar residues" evidence="5">
    <location>
        <begin position="13"/>
        <end position="29"/>
    </location>
</feature>
<dbReference type="PANTHER" id="PTHR23502:SF60">
    <property type="entry name" value="MAJOR FACILITATOR SUPERFAMILY (MFS) PROFILE DOMAIN-CONTAINING PROTEIN-RELATED"/>
    <property type="match status" value="1"/>
</dbReference>
<dbReference type="Proteomes" id="UP000094444">
    <property type="component" value="Unassembled WGS sequence"/>
</dbReference>
<gene>
    <name evidence="8" type="ORF">DHEL01_v201069</name>
</gene>
<comment type="caution">
    <text evidence="8">The sequence shown here is derived from an EMBL/GenBank/DDBJ whole genome shotgun (WGS) entry which is preliminary data.</text>
</comment>
<dbReference type="PROSITE" id="PS50850">
    <property type="entry name" value="MFS"/>
    <property type="match status" value="1"/>
</dbReference>
<evidence type="ECO:0000259" key="7">
    <source>
        <dbReference type="PROSITE" id="PS50850"/>
    </source>
</evidence>
<evidence type="ECO:0000256" key="3">
    <source>
        <dbReference type="ARBA" id="ARBA00022989"/>
    </source>
</evidence>
<feature type="transmembrane region" description="Helical" evidence="6">
    <location>
        <begin position="225"/>
        <end position="246"/>
    </location>
</feature>
<dbReference type="GO" id="GO:0022857">
    <property type="term" value="F:transmembrane transporter activity"/>
    <property type="evidence" value="ECO:0007669"/>
    <property type="project" value="InterPro"/>
</dbReference>
<dbReference type="OrthoDB" id="6770063at2759"/>
<keyword evidence="9" id="KW-1185">Reference proteome</keyword>
<keyword evidence="2 6" id="KW-0812">Transmembrane</keyword>
<dbReference type="SUPFAM" id="SSF103473">
    <property type="entry name" value="MFS general substrate transporter"/>
    <property type="match status" value="1"/>
</dbReference>
<evidence type="ECO:0000256" key="5">
    <source>
        <dbReference type="SAM" id="MobiDB-lite"/>
    </source>
</evidence>
<feature type="compositionally biased region" description="Basic and acidic residues" evidence="5">
    <location>
        <begin position="48"/>
        <end position="63"/>
    </location>
</feature>
<sequence>MEASKAVEDGPSSFPSQGPASNGTEAQGSGNKGTDDQNWNRLQQKSLDNNDRQIRRDDNEIEAKNSGSPTDDNSSSLSGAMSEDEVRLGRSRSSQAGRPEVTRAVSHVRDGIESRHDVEAALPLEKQPTPRHLADPNLVTWNTEDPENPKTWETRQKWAVVLVVSTFTLISPVSSTMTAPALNSIASELNIKTEFEKQLSLSIFVLAYAIGPLLLGPLSELYGRVIILQLANLFFLFFNLGCGLGRTKVQLIVFRFLAGFGGSAPLAIGGGILSDLFTAEERGRAMSIYSLAPLLGPAIGPIVGAFVSEKTSWRWIFYATTLADAVIQCSGLFLLRETYTPVLLRWRKQTLIKETGNMDLYTDFDNPDKTVSRALATAFIRPFRMLFTQPIIQVLALYMMFLYGLMYLILSTFPVLWASYGMSTGVGGLNYIALGLGFFLGAQICAPFQDRIYARLKKHYKVTVGRPEFRIPMMAPGAIVLPVGLIIYGWTAQYRVHWIGPDIGVVLLSMAVIVSFQAIQGFLVDSYTRYAASAVAAAAVLRSLAGFGFPLFAPSSYAKLDYGWGNTVLALIGIAIGWPGPILLWKYGQQLREKSTFAAGAR</sequence>
<proteinExistence type="predicted"/>
<dbReference type="GO" id="GO:0016020">
    <property type="term" value="C:membrane"/>
    <property type="evidence" value="ECO:0007669"/>
    <property type="project" value="UniProtKB-SubCell"/>
</dbReference>
<dbReference type="FunFam" id="1.20.1250.20:FF:000011">
    <property type="entry name" value="MFS multidrug transporter, putative"/>
    <property type="match status" value="1"/>
</dbReference>
<evidence type="ECO:0000256" key="4">
    <source>
        <dbReference type="ARBA" id="ARBA00023136"/>
    </source>
</evidence>
<evidence type="ECO:0000256" key="6">
    <source>
        <dbReference type="SAM" id="Phobius"/>
    </source>
</evidence>
<feature type="transmembrane region" description="Helical" evidence="6">
    <location>
        <begin position="503"/>
        <end position="523"/>
    </location>
</feature>
<feature type="transmembrane region" description="Helical" evidence="6">
    <location>
        <begin position="252"/>
        <end position="274"/>
    </location>
</feature>
<dbReference type="EMBL" id="MAVT02000045">
    <property type="protein sequence ID" value="POS80532.1"/>
    <property type="molecule type" value="Genomic_DNA"/>
</dbReference>
<feature type="transmembrane region" description="Helical" evidence="6">
    <location>
        <begin position="391"/>
        <end position="417"/>
    </location>
</feature>
<dbReference type="InterPro" id="IPR011701">
    <property type="entry name" value="MFS"/>
</dbReference>
<keyword evidence="4 6" id="KW-0472">Membrane</keyword>
<feature type="transmembrane region" description="Helical" evidence="6">
    <location>
        <begin position="564"/>
        <end position="585"/>
    </location>
</feature>
<feature type="transmembrane region" description="Helical" evidence="6">
    <location>
        <begin position="530"/>
        <end position="552"/>
    </location>
</feature>
<evidence type="ECO:0000256" key="2">
    <source>
        <dbReference type="ARBA" id="ARBA00022692"/>
    </source>
</evidence>
<name>A0A2P5IDE8_DIAHE</name>
<dbReference type="Gene3D" id="1.20.1250.20">
    <property type="entry name" value="MFS general substrate transporter like domains"/>
    <property type="match status" value="1"/>
</dbReference>
<organism evidence="8 9">
    <name type="scientific">Diaporthe helianthi</name>
    <dbReference type="NCBI Taxonomy" id="158607"/>
    <lineage>
        <taxon>Eukaryota</taxon>
        <taxon>Fungi</taxon>
        <taxon>Dikarya</taxon>
        <taxon>Ascomycota</taxon>
        <taxon>Pezizomycotina</taxon>
        <taxon>Sordariomycetes</taxon>
        <taxon>Sordariomycetidae</taxon>
        <taxon>Diaporthales</taxon>
        <taxon>Diaporthaceae</taxon>
        <taxon>Diaporthe</taxon>
    </lineage>
</organism>
<evidence type="ECO:0000313" key="9">
    <source>
        <dbReference type="Proteomes" id="UP000094444"/>
    </source>
</evidence>
<feature type="compositionally biased region" description="Polar residues" evidence="5">
    <location>
        <begin position="65"/>
        <end position="79"/>
    </location>
</feature>
<accession>A0A2P5IDE8</accession>
<dbReference type="PANTHER" id="PTHR23502">
    <property type="entry name" value="MAJOR FACILITATOR SUPERFAMILY"/>
    <property type="match status" value="1"/>
</dbReference>
<feature type="domain" description="Major facilitator superfamily (MFS) profile" evidence="7">
    <location>
        <begin position="160"/>
        <end position="592"/>
    </location>
</feature>
<dbReference type="InterPro" id="IPR036259">
    <property type="entry name" value="MFS_trans_sf"/>
</dbReference>